<dbReference type="OrthoDB" id="7876829at2"/>
<feature type="transmembrane region" description="Helical" evidence="2">
    <location>
        <begin position="41"/>
        <end position="58"/>
    </location>
</feature>
<gene>
    <name evidence="4" type="ORF">TRIHO_03470</name>
</gene>
<name>A0A132C368_9RHOB</name>
<dbReference type="AlphaFoldDB" id="A0A132C368"/>
<dbReference type="PATRIC" id="fig|1768241.3.peg.348"/>
<accession>A0A132C368</accession>
<feature type="signal peptide" evidence="3">
    <location>
        <begin position="1"/>
        <end position="27"/>
    </location>
</feature>
<keyword evidence="5" id="KW-1185">Reference proteome</keyword>
<evidence type="ECO:0000256" key="2">
    <source>
        <dbReference type="SAM" id="Phobius"/>
    </source>
</evidence>
<protein>
    <submittedName>
        <fullName evidence="4">Uncharacterized protein</fullName>
    </submittedName>
</protein>
<organism evidence="4 5">
    <name type="scientific">Tritonibacter horizontis</name>
    <dbReference type="NCBI Taxonomy" id="1768241"/>
    <lineage>
        <taxon>Bacteria</taxon>
        <taxon>Pseudomonadati</taxon>
        <taxon>Pseudomonadota</taxon>
        <taxon>Alphaproteobacteria</taxon>
        <taxon>Rhodobacterales</taxon>
        <taxon>Paracoccaceae</taxon>
        <taxon>Tritonibacter</taxon>
    </lineage>
</organism>
<feature type="chain" id="PRO_5007288812" evidence="3">
    <location>
        <begin position="28"/>
        <end position="159"/>
    </location>
</feature>
<evidence type="ECO:0000256" key="1">
    <source>
        <dbReference type="SAM" id="MobiDB-lite"/>
    </source>
</evidence>
<reference evidence="4 5" key="1">
    <citation type="submission" date="2015-12" db="EMBL/GenBank/DDBJ databases">
        <title>Genome sequence of the marine Rhodobacteraceae strain O3.65, Candidatus Tritonibacter horizontis.</title>
        <authorList>
            <person name="Poehlein A."/>
            <person name="Giebel H.A."/>
            <person name="Voget S."/>
            <person name="Brinkhoff T."/>
        </authorList>
    </citation>
    <scope>NUCLEOTIDE SEQUENCE [LARGE SCALE GENOMIC DNA]</scope>
    <source>
        <strain evidence="4 5">O3.65</strain>
    </source>
</reference>
<keyword evidence="2" id="KW-0472">Membrane</keyword>
<feature type="compositionally biased region" description="Pro residues" evidence="1">
    <location>
        <begin position="70"/>
        <end position="86"/>
    </location>
</feature>
<dbReference type="EMBL" id="LPUY01000008">
    <property type="protein sequence ID" value="KUP95009.1"/>
    <property type="molecule type" value="Genomic_DNA"/>
</dbReference>
<dbReference type="RefSeq" id="WP_068239787.1">
    <property type="nucleotide sequence ID" value="NZ_LPUY01000008.1"/>
</dbReference>
<keyword evidence="3" id="KW-0732">Signal</keyword>
<evidence type="ECO:0000313" key="5">
    <source>
        <dbReference type="Proteomes" id="UP000068382"/>
    </source>
</evidence>
<evidence type="ECO:0000313" key="4">
    <source>
        <dbReference type="EMBL" id="KUP95009.1"/>
    </source>
</evidence>
<sequence length="159" mass="17689">MTHRTARPSNFHRKFIALILATSVAVAGVSAAPARADSQDVGKIIAGLAVLGLIGAAIHDHNKDRHRPPHVTPKPQPKPKPKPLPPSVRRYDLPAQCLRTVRAWGQDRSVLGARCLRHTYRHASDLPDACFVQLDNRHQQVRGYNPVCLQRRGYRLVRG</sequence>
<keyword evidence="2" id="KW-1133">Transmembrane helix</keyword>
<feature type="region of interest" description="Disordered" evidence="1">
    <location>
        <begin position="61"/>
        <end position="89"/>
    </location>
</feature>
<proteinExistence type="predicted"/>
<dbReference type="Proteomes" id="UP000068382">
    <property type="component" value="Unassembled WGS sequence"/>
</dbReference>
<comment type="caution">
    <text evidence="4">The sequence shown here is derived from an EMBL/GenBank/DDBJ whole genome shotgun (WGS) entry which is preliminary data.</text>
</comment>
<evidence type="ECO:0000256" key="3">
    <source>
        <dbReference type="SAM" id="SignalP"/>
    </source>
</evidence>
<keyword evidence="2" id="KW-0812">Transmembrane</keyword>